<evidence type="ECO:0000313" key="2">
    <source>
        <dbReference type="EMBL" id="TNJ30599.1"/>
    </source>
</evidence>
<comment type="caution">
    <text evidence="2">The sequence shown here is derived from an EMBL/GenBank/DDBJ whole genome shotgun (WGS) entry which is preliminary data.</text>
</comment>
<accession>A0A4Z1TDH9</accession>
<name>A0A4Z1TDH9_GIAMU</name>
<dbReference type="AlphaFoldDB" id="A0A4Z1TDH9"/>
<evidence type="ECO:0000256" key="1">
    <source>
        <dbReference type="SAM" id="Coils"/>
    </source>
</evidence>
<sequence>MSRLRVTPNLYSSRIDEHVAPNLDSLLHFTRDSWSGPVNTTSEQEHRILMEKITAMKEENRLFHAYSNSWALDTPILENPQASGLRETYLSDSLKESQLAQSLRMTIDSQDVRLNELILENQGLKDQVESLLATKEFTDIQLREDQSIHMSLSTRVAEEMEESRYLRSCLEQKDASLSELQHSLESIQQELQTTKTKHKQEHAEWSSQLRRLEEEKMMLEEEVRTWKGHAEAAGVMRRQYERSFYAVLKEMQAGQEKFTGLMDSLARLEERVATAEKGLRKLSESAIVRVYRRRLEALTALK</sequence>
<keyword evidence="3" id="KW-1185">Reference proteome</keyword>
<feature type="coiled-coil region" evidence="1">
    <location>
        <begin position="170"/>
        <end position="229"/>
    </location>
</feature>
<reference evidence="2 3" key="1">
    <citation type="submission" date="2019-05" db="EMBL/GenBank/DDBJ databases">
        <title>The compact genome of Giardia muris reveals important steps in the evolution of intestinal protozoan parasites.</title>
        <authorList>
            <person name="Xu F."/>
            <person name="Jimenez-Gonzalez A."/>
            <person name="Einarsson E."/>
            <person name="Astvaldsson A."/>
            <person name="Peirasmaki D."/>
            <person name="Eckmann L."/>
            <person name="Andersson J.O."/>
            <person name="Svard S.G."/>
            <person name="Jerlstrom-Hultqvist J."/>
        </authorList>
    </citation>
    <scope>NUCLEOTIDE SEQUENCE [LARGE SCALE GENOMIC DNA]</scope>
    <source>
        <strain evidence="2 3">Roberts-Thomson</strain>
    </source>
</reference>
<proteinExistence type="predicted"/>
<dbReference type="Proteomes" id="UP000315496">
    <property type="component" value="Chromosome 1"/>
</dbReference>
<evidence type="ECO:0000313" key="3">
    <source>
        <dbReference type="Proteomes" id="UP000315496"/>
    </source>
</evidence>
<dbReference type="SUPFAM" id="SSF90257">
    <property type="entry name" value="Myosin rod fragments"/>
    <property type="match status" value="1"/>
</dbReference>
<dbReference type="EMBL" id="VDLU01000001">
    <property type="protein sequence ID" value="TNJ30599.1"/>
    <property type="molecule type" value="Genomic_DNA"/>
</dbReference>
<keyword evidence="1" id="KW-0175">Coiled coil</keyword>
<dbReference type="VEuPathDB" id="GiardiaDB:GMRT_12246"/>
<gene>
    <name evidence="2" type="ORF">GMRT_12246</name>
</gene>
<organism evidence="2 3">
    <name type="scientific">Giardia muris</name>
    <dbReference type="NCBI Taxonomy" id="5742"/>
    <lineage>
        <taxon>Eukaryota</taxon>
        <taxon>Metamonada</taxon>
        <taxon>Diplomonadida</taxon>
        <taxon>Hexamitidae</taxon>
        <taxon>Giardiinae</taxon>
        <taxon>Giardia</taxon>
    </lineage>
</organism>
<feature type="coiled-coil region" evidence="1">
    <location>
        <begin position="107"/>
        <end position="134"/>
    </location>
</feature>
<protein>
    <submittedName>
        <fullName evidence="2">Uncharacterized protein</fullName>
    </submittedName>
</protein>